<reference evidence="1 2" key="1">
    <citation type="submission" date="2020-07" db="EMBL/GenBank/DDBJ databases">
        <title>Genomic Encyclopedia of Type Strains, Phase III (KMG-III): the genomes of soil and plant-associated and newly described type strains.</title>
        <authorList>
            <person name="Whitman W."/>
        </authorList>
    </citation>
    <scope>NUCLEOTIDE SEQUENCE [LARGE SCALE GENOMIC DNA]</scope>
    <source>
        <strain evidence="1 2">CECT 8576</strain>
    </source>
</reference>
<evidence type="ECO:0008006" key="3">
    <source>
        <dbReference type="Google" id="ProtNLM"/>
    </source>
</evidence>
<comment type="caution">
    <text evidence="1">The sequence shown here is derived from an EMBL/GenBank/DDBJ whole genome shotgun (WGS) entry which is preliminary data.</text>
</comment>
<accession>A0A852Z5Q4</accession>
<dbReference type="EMBL" id="JACBYW010000008">
    <property type="protein sequence ID" value="NYH80645.1"/>
    <property type="molecule type" value="Genomic_DNA"/>
</dbReference>
<dbReference type="Proteomes" id="UP000548304">
    <property type="component" value="Unassembled WGS sequence"/>
</dbReference>
<keyword evidence="2" id="KW-1185">Reference proteome</keyword>
<gene>
    <name evidence="1" type="ORF">FHR84_004011</name>
</gene>
<evidence type="ECO:0000313" key="1">
    <source>
        <dbReference type="EMBL" id="NYH80645.1"/>
    </source>
</evidence>
<sequence>MQREWRPDELVGSWTLVGADWQLMGNKSGATRLGFALLLKFFEIGARFPLLGRGDPATGG</sequence>
<organism evidence="1 2">
    <name type="scientific">Actinopolyspora biskrensis</name>
    <dbReference type="NCBI Taxonomy" id="1470178"/>
    <lineage>
        <taxon>Bacteria</taxon>
        <taxon>Bacillati</taxon>
        <taxon>Actinomycetota</taxon>
        <taxon>Actinomycetes</taxon>
        <taxon>Actinopolysporales</taxon>
        <taxon>Actinopolysporaceae</taxon>
        <taxon>Actinopolyspora</taxon>
    </lineage>
</organism>
<proteinExistence type="predicted"/>
<dbReference type="AlphaFoldDB" id="A0A852Z5Q4"/>
<evidence type="ECO:0000313" key="2">
    <source>
        <dbReference type="Proteomes" id="UP000548304"/>
    </source>
</evidence>
<dbReference type="RefSeq" id="WP_179536977.1">
    <property type="nucleotide sequence ID" value="NZ_JACBYW010000008.1"/>
</dbReference>
<name>A0A852Z5Q4_9ACTN</name>
<protein>
    <recommendedName>
        <fullName evidence="3">DUF4158 domain-containing protein</fullName>
    </recommendedName>
</protein>